<dbReference type="EMBL" id="KZ613895">
    <property type="protein sequence ID" value="PMD52926.1"/>
    <property type="molecule type" value="Genomic_DNA"/>
</dbReference>
<dbReference type="AlphaFoldDB" id="A0A2J6SQ73"/>
<reference evidence="4 5" key="1">
    <citation type="submission" date="2016-04" db="EMBL/GenBank/DDBJ databases">
        <title>A degradative enzymes factory behind the ericoid mycorrhizal symbiosis.</title>
        <authorList>
            <consortium name="DOE Joint Genome Institute"/>
            <person name="Martino E."/>
            <person name="Morin E."/>
            <person name="Grelet G."/>
            <person name="Kuo A."/>
            <person name="Kohler A."/>
            <person name="Daghino S."/>
            <person name="Barry K."/>
            <person name="Choi C."/>
            <person name="Cichocki N."/>
            <person name="Clum A."/>
            <person name="Copeland A."/>
            <person name="Hainaut M."/>
            <person name="Haridas S."/>
            <person name="Labutti K."/>
            <person name="Lindquist E."/>
            <person name="Lipzen A."/>
            <person name="Khouja H.-R."/>
            <person name="Murat C."/>
            <person name="Ohm R."/>
            <person name="Olson A."/>
            <person name="Spatafora J."/>
            <person name="Veneault-Fourrey C."/>
            <person name="Henrissat B."/>
            <person name="Grigoriev I."/>
            <person name="Martin F."/>
            <person name="Perotto S."/>
        </authorList>
    </citation>
    <scope>NUCLEOTIDE SEQUENCE [LARGE SCALE GENOMIC DNA]</scope>
    <source>
        <strain evidence="4 5">E</strain>
    </source>
</reference>
<evidence type="ECO:0000313" key="5">
    <source>
        <dbReference type="Proteomes" id="UP000235371"/>
    </source>
</evidence>
<dbReference type="GeneID" id="36586689"/>
<dbReference type="InParanoid" id="A0A2J6SQ73"/>
<feature type="domain" description="PH" evidence="2">
    <location>
        <begin position="1"/>
        <end position="61"/>
    </location>
</feature>
<organism evidence="4 5">
    <name type="scientific">Hyaloscypha bicolor E</name>
    <dbReference type="NCBI Taxonomy" id="1095630"/>
    <lineage>
        <taxon>Eukaryota</taxon>
        <taxon>Fungi</taxon>
        <taxon>Dikarya</taxon>
        <taxon>Ascomycota</taxon>
        <taxon>Pezizomycotina</taxon>
        <taxon>Leotiomycetes</taxon>
        <taxon>Helotiales</taxon>
        <taxon>Hyaloscyphaceae</taxon>
        <taxon>Hyaloscypha</taxon>
        <taxon>Hyaloscypha bicolor</taxon>
    </lineage>
</organism>
<name>A0A2J6SQ73_9HELO</name>
<dbReference type="InterPro" id="IPR056693">
    <property type="entry name" value="DUF7791"/>
</dbReference>
<dbReference type="Gene3D" id="3.40.50.300">
    <property type="entry name" value="P-loop containing nucleotide triphosphate hydrolases"/>
    <property type="match status" value="1"/>
</dbReference>
<accession>A0A2J6SQ73</accession>
<evidence type="ECO:0000259" key="2">
    <source>
        <dbReference type="PROSITE" id="PS50003"/>
    </source>
</evidence>
<dbReference type="InterPro" id="IPR056884">
    <property type="entry name" value="NPHP3-like_N"/>
</dbReference>
<gene>
    <name evidence="4" type="ORF">K444DRAFT_600257</name>
</gene>
<dbReference type="PROSITE" id="PS50837">
    <property type="entry name" value="NACHT"/>
    <property type="match status" value="1"/>
</dbReference>
<dbReference type="RefSeq" id="XP_024729830.1">
    <property type="nucleotide sequence ID" value="XM_024878612.1"/>
</dbReference>
<dbReference type="OrthoDB" id="443402at2759"/>
<protein>
    <recommendedName>
        <fullName evidence="6">NACHT domain-containing protein</fullName>
    </recommendedName>
</protein>
<dbReference type="Pfam" id="PF24883">
    <property type="entry name" value="NPHP3_N"/>
    <property type="match status" value="1"/>
</dbReference>
<evidence type="ECO:0000313" key="4">
    <source>
        <dbReference type="EMBL" id="PMD52926.1"/>
    </source>
</evidence>
<evidence type="ECO:0008006" key="6">
    <source>
        <dbReference type="Google" id="ProtNLM"/>
    </source>
</evidence>
<dbReference type="InterPro" id="IPR001849">
    <property type="entry name" value="PH_domain"/>
</dbReference>
<dbReference type="PROSITE" id="PS50003">
    <property type="entry name" value="PH_DOMAIN"/>
    <property type="match status" value="1"/>
</dbReference>
<evidence type="ECO:0000256" key="1">
    <source>
        <dbReference type="ARBA" id="ARBA00022737"/>
    </source>
</evidence>
<sequence length="903" mass="102916">MDPLSALSVAASVVQFVDFAFRILSDARQLYEDGELSVNIQSSRVASELGSWSKDLRRSIREQSSTSLSNNEQELETLCRDCAALAGDLKARVENLKPAGKGRPWESVGQALKSMWSRKELNEVEAKLSTYRDAINSRLLGSLRERVDRVLKEQSLQTLAINKNTEKLVASALLDIHASLARNMQEQSVILQSLSDRTQAPKISDTQDPVTSGILNRSRGIAKTDEEAGIFLSIQYDETQLHKRIAHSITESLRYEKLDERYETVTEAHQKTFEWILKPRQNDDGVIWSDFVQWLREGDDLFWITGKPGSGKTTLMKFIYENPATEEHLRIWSKDTPLSVAGFFFWWAGTEKQRSQEGLLRTLLYSLLRQMPVLVPYVFPSQWAGRYASLTGLRKLEVHQQWSLGVLTKGFQRLITQREIPMKLCLFIDGLDEYEGRETDIADLFKDVVLSSQVKVCVSSRPHVAFETAFKTRPKLRMQDLTRQDIHLYITDRLVHDKMMEELSLQEPIACAKLVEEISEAALGVFLWVELVVKSLLNGLSNKDRIEDLLRRLKALPRGLAAFYEHIVINIDSIYQEEASRLYQLMAVTLEWPDDWTPAQQLTLVSMYLSTHQEELQGRDFAVAFRDKSFVLGKCKETDVFLRTRCGGLLELQYGLGSTEIVPSLKVSYIHRTVMEYLEERATRRQLLDRTRGTGQQTFDPNLAILKALCFQFSLESSLQDWFGTPVAALVITYARRVDQNKNIPESELKSLFDDIAQTQRPLLDIALVPTPDSERFIRPEVVKLILSFGAKPNRKFEGQSPWQNGLSYLITNHGHLSSAMIQFWAEIVIVLLENGANPLTQCHGPEKFEQRGKSKKKISVGNLWTAEEVIGRVFGGSGERPRLLALLKDKSRPEKKSKCRQQ</sequence>
<dbReference type="InterPro" id="IPR027417">
    <property type="entry name" value="P-loop_NTPase"/>
</dbReference>
<dbReference type="InterPro" id="IPR007111">
    <property type="entry name" value="NACHT_NTPase"/>
</dbReference>
<keyword evidence="5" id="KW-1185">Reference proteome</keyword>
<dbReference type="PANTHER" id="PTHR10039:SF5">
    <property type="entry name" value="NACHT DOMAIN-CONTAINING PROTEIN"/>
    <property type="match status" value="1"/>
</dbReference>
<dbReference type="PANTHER" id="PTHR10039">
    <property type="entry name" value="AMELOGENIN"/>
    <property type="match status" value="1"/>
</dbReference>
<dbReference type="SUPFAM" id="SSF52540">
    <property type="entry name" value="P-loop containing nucleoside triphosphate hydrolases"/>
    <property type="match status" value="1"/>
</dbReference>
<feature type="domain" description="NACHT" evidence="3">
    <location>
        <begin position="300"/>
        <end position="462"/>
    </location>
</feature>
<keyword evidence="1" id="KW-0677">Repeat</keyword>
<evidence type="ECO:0000259" key="3">
    <source>
        <dbReference type="PROSITE" id="PS50837"/>
    </source>
</evidence>
<dbReference type="Proteomes" id="UP000235371">
    <property type="component" value="Unassembled WGS sequence"/>
</dbReference>
<dbReference type="Pfam" id="PF25053">
    <property type="entry name" value="DUF7791"/>
    <property type="match status" value="1"/>
</dbReference>
<proteinExistence type="predicted"/>
<dbReference type="STRING" id="1095630.A0A2J6SQ73"/>